<keyword evidence="3" id="KW-0418">Kinase</keyword>
<organism evidence="7">
    <name type="scientific">Chromera velia CCMP2878</name>
    <dbReference type="NCBI Taxonomy" id="1169474"/>
    <lineage>
        <taxon>Eukaryota</taxon>
        <taxon>Sar</taxon>
        <taxon>Alveolata</taxon>
        <taxon>Colpodellida</taxon>
        <taxon>Chromeraceae</taxon>
        <taxon>Chromera</taxon>
    </lineage>
</organism>
<evidence type="ECO:0000256" key="2">
    <source>
        <dbReference type="ARBA" id="ARBA00022741"/>
    </source>
</evidence>
<dbReference type="Gene3D" id="3.30.200.20">
    <property type="entry name" value="Phosphorylase Kinase, domain 1"/>
    <property type="match status" value="1"/>
</dbReference>
<dbReference type="AlphaFoldDB" id="A0A0G4H7J2"/>
<feature type="compositionally biased region" description="Polar residues" evidence="5">
    <location>
        <begin position="217"/>
        <end position="230"/>
    </location>
</feature>
<feature type="compositionally biased region" description="Polar residues" evidence="5">
    <location>
        <begin position="361"/>
        <end position="373"/>
    </location>
</feature>
<dbReference type="Pfam" id="PF00069">
    <property type="entry name" value="Pkinase"/>
    <property type="match status" value="1"/>
</dbReference>
<dbReference type="Gene3D" id="1.10.510.10">
    <property type="entry name" value="Transferase(Phosphotransferase) domain 1"/>
    <property type="match status" value="1"/>
</dbReference>
<dbReference type="SMART" id="SM00220">
    <property type="entry name" value="S_TKc"/>
    <property type="match status" value="1"/>
</dbReference>
<dbReference type="EMBL" id="CDMZ01001961">
    <property type="protein sequence ID" value="CEM39860.1"/>
    <property type="molecule type" value="Genomic_DNA"/>
</dbReference>
<dbReference type="InterPro" id="IPR008271">
    <property type="entry name" value="Ser/Thr_kinase_AS"/>
</dbReference>
<keyword evidence="1" id="KW-0808">Transferase</keyword>
<dbReference type="PANTHER" id="PTHR44329">
    <property type="entry name" value="SERINE/THREONINE-PROTEIN KINASE TNNI3K-RELATED"/>
    <property type="match status" value="1"/>
</dbReference>
<feature type="region of interest" description="Disordered" evidence="5">
    <location>
        <begin position="144"/>
        <end position="163"/>
    </location>
</feature>
<evidence type="ECO:0000256" key="5">
    <source>
        <dbReference type="SAM" id="MobiDB-lite"/>
    </source>
</evidence>
<feature type="compositionally biased region" description="Low complexity" evidence="5">
    <location>
        <begin position="283"/>
        <end position="294"/>
    </location>
</feature>
<dbReference type="GO" id="GO:0005524">
    <property type="term" value="F:ATP binding"/>
    <property type="evidence" value="ECO:0007669"/>
    <property type="project" value="UniProtKB-KW"/>
</dbReference>
<gene>
    <name evidence="7" type="ORF">Cvel_5835</name>
</gene>
<feature type="region of interest" description="Disordered" evidence="5">
    <location>
        <begin position="175"/>
        <end position="506"/>
    </location>
</feature>
<dbReference type="PANTHER" id="PTHR44329:SF288">
    <property type="entry name" value="MITOGEN-ACTIVATED PROTEIN KINASE KINASE KINASE 20"/>
    <property type="match status" value="1"/>
</dbReference>
<evidence type="ECO:0000313" key="7">
    <source>
        <dbReference type="EMBL" id="CEM39860.1"/>
    </source>
</evidence>
<dbReference type="InterPro" id="IPR051681">
    <property type="entry name" value="Ser/Thr_Kinases-Pseudokinases"/>
</dbReference>
<protein>
    <recommendedName>
        <fullName evidence="6">Protein kinase domain-containing protein</fullName>
    </recommendedName>
</protein>
<feature type="region of interest" description="Disordered" evidence="5">
    <location>
        <begin position="110"/>
        <end position="131"/>
    </location>
</feature>
<reference evidence="7" key="1">
    <citation type="submission" date="2014-11" db="EMBL/GenBank/DDBJ databases">
        <authorList>
            <person name="Otto D Thomas"/>
            <person name="Naeem Raeece"/>
        </authorList>
    </citation>
    <scope>NUCLEOTIDE SEQUENCE</scope>
</reference>
<evidence type="ECO:0000256" key="1">
    <source>
        <dbReference type="ARBA" id="ARBA00022679"/>
    </source>
</evidence>
<feature type="domain" description="Protein kinase" evidence="6">
    <location>
        <begin position="538"/>
        <end position="808"/>
    </location>
</feature>
<name>A0A0G4H7J2_9ALVE</name>
<dbReference type="InterPro" id="IPR000719">
    <property type="entry name" value="Prot_kinase_dom"/>
</dbReference>
<feature type="compositionally biased region" description="Polar residues" evidence="5">
    <location>
        <begin position="116"/>
        <end position="131"/>
    </location>
</feature>
<keyword evidence="4" id="KW-0067">ATP-binding</keyword>
<feature type="compositionally biased region" description="Low complexity" evidence="5">
    <location>
        <begin position="344"/>
        <end position="357"/>
    </location>
</feature>
<feature type="compositionally biased region" description="Pro residues" evidence="5">
    <location>
        <begin position="312"/>
        <end position="341"/>
    </location>
</feature>
<dbReference type="VEuPathDB" id="CryptoDB:Cvel_5835"/>
<feature type="compositionally biased region" description="Polar residues" evidence="5">
    <location>
        <begin position="471"/>
        <end position="486"/>
    </location>
</feature>
<dbReference type="PROSITE" id="PS50011">
    <property type="entry name" value="PROTEIN_KINASE_DOM"/>
    <property type="match status" value="1"/>
</dbReference>
<evidence type="ECO:0000256" key="3">
    <source>
        <dbReference type="ARBA" id="ARBA00022777"/>
    </source>
</evidence>
<accession>A0A0G4H7J2</accession>
<dbReference type="PROSITE" id="PS00108">
    <property type="entry name" value="PROTEIN_KINASE_ST"/>
    <property type="match status" value="1"/>
</dbReference>
<dbReference type="SUPFAM" id="SSF56112">
    <property type="entry name" value="Protein kinase-like (PK-like)"/>
    <property type="match status" value="1"/>
</dbReference>
<sequence>MTDSGTLGGGVMFTTVRTTTYYPQGAPAMPMASPTPSVIYAAPSTPRGEAAPFIPSLIHTATPPPLLPSRVKKTNESGVSGVMRVVEPIGVVRSTTGPMVTSFTYYKEPRPVQESPAPSATPLKQYQQQQLHPTVVRTILAPESTPSTIQGNSPSAYSPSEPTPAEATIIRFPLSHPASSPIPLPQEDSSPSFPALGAHKEDSYTPPSTVARHRGQISVSATRQAQNVSPSPEHVLEFPSPPPVRRTSASRGRPAGASPNARSSQTVSPSNTQPHTPGPGPSPSRQGQRSSSQHPGGGAKADDKTRSQRSQPTPPQTQPHHQPPPPFMAGPPPPMGPPGGGTPPRGRGPPVGIPQVPLQLLNRQGPSTPRGTQPPSNPHPHSHHHPHGHPFPPSSPPHSARPSSVRINPSEMRTLIGERLPQKLDRSPDRSVQQRGYVPADQHSHTRSQQMTPRGVNPLPYHPHAHAHAGTEQQQQMTPRGQTRVKQQQHVQQPPQAPPAPVTPVSRNRSRLIVDANGRVSASFMISPSYVIDETSEIQMDGEVARGAFGAVSKARFRNETVAAKKFFVGEQGDMTSEALANVVRELNTFKVLNNKCPHIVQFKGACVNSTTELIIVMELLAGPNLFDLLWEGHPPVTAQTRLKWATQLSTAIAHMHTQKPPLIHRDLKTQNVVVATDGGIRLVDFGKTLETSISFPHEVVLQENGGSPRYMAPESFYEGRRIGVKSDIWPLAACLIEIFGGPVPFEDIIEGDDVVAQIMHLGAKPRVPQYFPAALQSLLHKCFSTSPEMRPSAAEIVQFLGGLTPEILEKHNMNRKLHEVVAQ</sequence>
<evidence type="ECO:0000259" key="6">
    <source>
        <dbReference type="PROSITE" id="PS50011"/>
    </source>
</evidence>
<keyword evidence="2" id="KW-0547">Nucleotide-binding</keyword>
<feature type="compositionally biased region" description="Basic and acidic residues" evidence="5">
    <location>
        <begin position="420"/>
        <end position="429"/>
    </location>
</feature>
<evidence type="ECO:0000256" key="4">
    <source>
        <dbReference type="ARBA" id="ARBA00022840"/>
    </source>
</evidence>
<feature type="compositionally biased region" description="Polar residues" evidence="5">
    <location>
        <begin position="144"/>
        <end position="160"/>
    </location>
</feature>
<proteinExistence type="predicted"/>
<feature type="compositionally biased region" description="Polar residues" evidence="5">
    <location>
        <begin position="260"/>
        <end position="275"/>
    </location>
</feature>
<dbReference type="GO" id="GO:0004674">
    <property type="term" value="F:protein serine/threonine kinase activity"/>
    <property type="evidence" value="ECO:0007669"/>
    <property type="project" value="TreeGrafter"/>
</dbReference>
<dbReference type="InterPro" id="IPR011009">
    <property type="entry name" value="Kinase-like_dom_sf"/>
</dbReference>